<dbReference type="Proteomes" id="UP000714420">
    <property type="component" value="Unassembled WGS sequence"/>
</dbReference>
<dbReference type="EMBL" id="JABKKF010000012">
    <property type="protein sequence ID" value="NPD92874.1"/>
    <property type="molecule type" value="Genomic_DNA"/>
</dbReference>
<dbReference type="RefSeq" id="WP_172276474.1">
    <property type="nucleotide sequence ID" value="NZ_CASGMU010000012.1"/>
</dbReference>
<evidence type="ECO:0008006" key="4">
    <source>
        <dbReference type="Google" id="ProtNLM"/>
    </source>
</evidence>
<evidence type="ECO:0000313" key="3">
    <source>
        <dbReference type="Proteomes" id="UP000714420"/>
    </source>
</evidence>
<evidence type="ECO:0000256" key="1">
    <source>
        <dbReference type="SAM" id="MobiDB-lite"/>
    </source>
</evidence>
<evidence type="ECO:0000313" key="2">
    <source>
        <dbReference type="EMBL" id="NPD92874.1"/>
    </source>
</evidence>
<organism evidence="2 3">
    <name type="scientific">Xylanibacter muris</name>
    <dbReference type="NCBI Taxonomy" id="2736290"/>
    <lineage>
        <taxon>Bacteria</taxon>
        <taxon>Pseudomonadati</taxon>
        <taxon>Bacteroidota</taxon>
        <taxon>Bacteroidia</taxon>
        <taxon>Bacteroidales</taxon>
        <taxon>Prevotellaceae</taxon>
        <taxon>Xylanibacter</taxon>
    </lineage>
</organism>
<feature type="region of interest" description="Disordered" evidence="1">
    <location>
        <begin position="23"/>
        <end position="63"/>
    </location>
</feature>
<comment type="caution">
    <text evidence="2">The sequence shown here is derived from an EMBL/GenBank/DDBJ whole genome shotgun (WGS) entry which is preliminary data.</text>
</comment>
<accession>A0ABX2APH1</accession>
<protein>
    <recommendedName>
        <fullName evidence="4">Benenodin family lasso peptide</fullName>
    </recommendedName>
</protein>
<name>A0ABX2APH1_9BACT</name>
<keyword evidence="3" id="KW-1185">Reference proteome</keyword>
<reference evidence="2 3" key="1">
    <citation type="submission" date="2020-05" db="EMBL/GenBank/DDBJ databases">
        <title>Distinct polysaccharide utilization as determinants for interspecies competition between intestinal Prevotella spp.</title>
        <authorList>
            <person name="Galvez E.J.C."/>
            <person name="Iljazovic A."/>
            <person name="Strowig T."/>
        </authorList>
    </citation>
    <scope>NUCLEOTIDE SEQUENCE [LARGE SCALE GENOMIC DNA]</scope>
    <source>
        <strain evidence="2 3">PMUR</strain>
    </source>
</reference>
<gene>
    <name evidence="2" type="ORF">HPS56_11090</name>
</gene>
<proteinExistence type="predicted"/>
<sequence length="63" mass="6750">MNKNYIKPSITVVEMEIESLLNTFSQEGKPEGDGITPGGDPVTGGDADAKHNGGNSLWDDTDW</sequence>